<feature type="compositionally biased region" description="Basic residues" evidence="1">
    <location>
        <begin position="105"/>
        <end position="121"/>
    </location>
</feature>
<evidence type="ECO:0000313" key="2">
    <source>
        <dbReference type="EMBL" id="GGY27370.1"/>
    </source>
</evidence>
<evidence type="ECO:0000256" key="1">
    <source>
        <dbReference type="SAM" id="MobiDB-lite"/>
    </source>
</evidence>
<sequence length="145" mass="14924">MKAVAVMPTSSLSGAPGSSGSSGGSCAVTRTTPEASRDMAARNSSLLTPSACPEAGDGMIGDVTGGVFGTPETLISVPRAPHRAPGRNGRSTVLGPATDLSRSCAQHHKRHSPPAPGKRRNSTQLFRFACDLSHKGRELLTLCTE</sequence>
<gene>
    <name evidence="2" type="ORF">GCM10010384_38090</name>
</gene>
<dbReference type="EMBL" id="BMWE01000010">
    <property type="protein sequence ID" value="GGY27370.1"/>
    <property type="molecule type" value="Genomic_DNA"/>
</dbReference>
<feature type="region of interest" description="Disordered" evidence="1">
    <location>
        <begin position="1"/>
        <end position="122"/>
    </location>
</feature>
<proteinExistence type="predicted"/>
<organism evidence="2 3">
    <name type="scientific">Streptomyces djakartensis</name>
    <dbReference type="NCBI Taxonomy" id="68193"/>
    <lineage>
        <taxon>Bacteria</taxon>
        <taxon>Bacillati</taxon>
        <taxon>Actinomycetota</taxon>
        <taxon>Actinomycetes</taxon>
        <taxon>Kitasatosporales</taxon>
        <taxon>Streptomycetaceae</taxon>
        <taxon>Streptomyces</taxon>
    </lineage>
</organism>
<name>A0ABQ2ZZF2_9ACTN</name>
<evidence type="ECO:0000313" key="3">
    <source>
        <dbReference type="Proteomes" id="UP000653308"/>
    </source>
</evidence>
<feature type="compositionally biased region" description="Low complexity" evidence="1">
    <location>
        <begin position="10"/>
        <end position="19"/>
    </location>
</feature>
<protein>
    <submittedName>
        <fullName evidence="2">Uncharacterized protein</fullName>
    </submittedName>
</protein>
<dbReference type="PROSITE" id="PS51257">
    <property type="entry name" value="PROKAR_LIPOPROTEIN"/>
    <property type="match status" value="1"/>
</dbReference>
<accession>A0ABQ2ZZF2</accession>
<keyword evidence="3" id="KW-1185">Reference proteome</keyword>
<comment type="caution">
    <text evidence="2">The sequence shown here is derived from an EMBL/GenBank/DDBJ whole genome shotgun (WGS) entry which is preliminary data.</text>
</comment>
<dbReference type="Proteomes" id="UP000653308">
    <property type="component" value="Unassembled WGS sequence"/>
</dbReference>
<reference evidence="3" key="1">
    <citation type="journal article" date="2019" name="Int. J. Syst. Evol. Microbiol.">
        <title>The Global Catalogue of Microorganisms (GCM) 10K type strain sequencing project: providing services to taxonomists for standard genome sequencing and annotation.</title>
        <authorList>
            <consortium name="The Broad Institute Genomics Platform"/>
            <consortium name="The Broad Institute Genome Sequencing Center for Infectious Disease"/>
            <person name="Wu L."/>
            <person name="Ma J."/>
        </authorList>
    </citation>
    <scope>NUCLEOTIDE SEQUENCE [LARGE SCALE GENOMIC DNA]</scope>
    <source>
        <strain evidence="3">JCM 4957</strain>
    </source>
</reference>